<feature type="compositionally biased region" description="Low complexity" evidence="1">
    <location>
        <begin position="280"/>
        <end position="290"/>
    </location>
</feature>
<feature type="compositionally biased region" description="Polar residues" evidence="1">
    <location>
        <begin position="81"/>
        <end position="97"/>
    </location>
</feature>
<accession>A0A3M7FYC0</accession>
<gene>
    <name evidence="2" type="ORF">D0864_05707</name>
</gene>
<dbReference type="AlphaFoldDB" id="A0A3M7FYC0"/>
<proteinExistence type="predicted"/>
<name>A0A3M7FYC0_HORWE</name>
<reference evidence="2 3" key="1">
    <citation type="journal article" date="2018" name="BMC Genomics">
        <title>Genomic evidence for intraspecific hybridization in a clonal and extremely halotolerant yeast.</title>
        <authorList>
            <person name="Gostincar C."/>
            <person name="Stajich J.E."/>
            <person name="Zupancic J."/>
            <person name="Zalar P."/>
            <person name="Gunde-Cimerman N."/>
        </authorList>
    </citation>
    <scope>NUCLEOTIDE SEQUENCE [LARGE SCALE GENOMIC DNA]</scope>
    <source>
        <strain evidence="2 3">EXF-10513</strain>
    </source>
</reference>
<feature type="compositionally biased region" description="Low complexity" evidence="1">
    <location>
        <begin position="151"/>
        <end position="171"/>
    </location>
</feature>
<evidence type="ECO:0000313" key="2">
    <source>
        <dbReference type="EMBL" id="RMY93434.1"/>
    </source>
</evidence>
<comment type="caution">
    <text evidence="2">The sequence shown here is derived from an EMBL/GenBank/DDBJ whole genome shotgun (WGS) entry which is preliminary data.</text>
</comment>
<dbReference type="VEuPathDB" id="FungiDB:BTJ68_01903"/>
<sequence>MAPVAVQPPTKLHTNMSHPSPPSTSTTATTTTTTTTTADSELGSPVESLSAMSIHDGTSASTPLPKAPAPLMLPRPDMSARSATDPSPSALLQNYFASTVLHEQPPLTTRRNRSPYSRSHLRSRSGGSSGLSAPPITRAKSLPIQHAPRASSTTPNQSSSESTRSNSGSASPAFAPPLSGSPARSPRRLNSPFRDDAPSTTPPPPPRSPSFSGGTPAIESIQEDSELDFTPRQTNTLPQPPSAAAMTSFSRSGSLRRRPASPLHSLNNNPTPPPQPPTSTPSSSSYPTSPAIRPVPSPGAPSTNPHHRQPSLERFRDEPHPTTTAPLTLHTYPSTSSFQTSCSSISIPSTPTSARSRSPSISSLETIEDAPDLESEAVEVERKIAIERAARIARGEEVAGDESSQYDGGGGAGLWRRRSLDTPGGSGTGGRGGIGGVGGRIGGGASGGMGYAGAAGTTTERKRWSICGGERRADLDLETIWED</sequence>
<protein>
    <submittedName>
        <fullName evidence="2">Uncharacterized protein</fullName>
    </submittedName>
</protein>
<evidence type="ECO:0000313" key="3">
    <source>
        <dbReference type="Proteomes" id="UP000269539"/>
    </source>
</evidence>
<feature type="compositionally biased region" description="Acidic residues" evidence="1">
    <location>
        <begin position="366"/>
        <end position="376"/>
    </location>
</feature>
<dbReference type="EMBL" id="QWIO01000539">
    <property type="protein sequence ID" value="RMY93434.1"/>
    <property type="molecule type" value="Genomic_DNA"/>
</dbReference>
<feature type="compositionally biased region" description="Pro residues" evidence="1">
    <location>
        <begin position="270"/>
        <end position="279"/>
    </location>
</feature>
<feature type="compositionally biased region" description="Gly residues" evidence="1">
    <location>
        <begin position="424"/>
        <end position="437"/>
    </location>
</feature>
<dbReference type="Proteomes" id="UP000269539">
    <property type="component" value="Unassembled WGS sequence"/>
</dbReference>
<feature type="region of interest" description="Disordered" evidence="1">
    <location>
        <begin position="395"/>
        <end position="437"/>
    </location>
</feature>
<feature type="compositionally biased region" description="Low complexity" evidence="1">
    <location>
        <begin position="23"/>
        <end position="38"/>
    </location>
</feature>
<dbReference type="PRINTS" id="PR01217">
    <property type="entry name" value="PRICHEXTENSN"/>
</dbReference>
<evidence type="ECO:0000256" key="1">
    <source>
        <dbReference type="SAM" id="MobiDB-lite"/>
    </source>
</evidence>
<feature type="compositionally biased region" description="Low complexity" evidence="1">
    <location>
        <begin position="321"/>
        <end position="363"/>
    </location>
</feature>
<feature type="compositionally biased region" description="Basic and acidic residues" evidence="1">
    <location>
        <begin position="310"/>
        <end position="320"/>
    </location>
</feature>
<organism evidence="2 3">
    <name type="scientific">Hortaea werneckii</name>
    <name type="common">Black yeast</name>
    <name type="synonym">Cladosporium werneckii</name>
    <dbReference type="NCBI Taxonomy" id="91943"/>
    <lineage>
        <taxon>Eukaryota</taxon>
        <taxon>Fungi</taxon>
        <taxon>Dikarya</taxon>
        <taxon>Ascomycota</taxon>
        <taxon>Pezizomycotina</taxon>
        <taxon>Dothideomycetes</taxon>
        <taxon>Dothideomycetidae</taxon>
        <taxon>Mycosphaerellales</taxon>
        <taxon>Teratosphaeriaceae</taxon>
        <taxon>Hortaea</taxon>
    </lineage>
</organism>
<feature type="region of interest" description="Disordered" evidence="1">
    <location>
        <begin position="1"/>
        <end position="376"/>
    </location>
</feature>